<sequence length="110" mass="11664">MNTIFIVIALCCLFVSPVFAAPVDINTSSRTHLESVPGIGPGKAKAIIAYRKEHGPFKNVDELDNVAGIGPKTIDKIRSKITASKPKVASDSASSTNKIDSAGNWKGVIR</sequence>
<feature type="chain" id="PRO_5020398349" evidence="2">
    <location>
        <begin position="21"/>
        <end position="110"/>
    </location>
</feature>
<dbReference type="InterPro" id="IPR010994">
    <property type="entry name" value="RuvA_2-like"/>
</dbReference>
<dbReference type="NCBIfam" id="TIGR00426">
    <property type="entry name" value="competence protein ComEA helix-hairpin-helix repeat region"/>
    <property type="match status" value="1"/>
</dbReference>
<feature type="region of interest" description="Disordered" evidence="1">
    <location>
        <begin position="83"/>
        <end position="110"/>
    </location>
</feature>
<dbReference type="GO" id="GO:0006281">
    <property type="term" value="P:DNA repair"/>
    <property type="evidence" value="ECO:0007669"/>
    <property type="project" value="InterPro"/>
</dbReference>
<comment type="caution">
    <text evidence="4">The sequence shown here is derived from an EMBL/GenBank/DDBJ whole genome shotgun (WGS) entry which is preliminary data.</text>
</comment>
<dbReference type="InterPro" id="IPR003583">
    <property type="entry name" value="Hlx-hairpin-Hlx_DNA-bd_motif"/>
</dbReference>
<feature type="signal peptide" evidence="2">
    <location>
        <begin position="1"/>
        <end position="20"/>
    </location>
</feature>
<dbReference type="OrthoDB" id="8687931at2"/>
<keyword evidence="2" id="KW-0732">Signal</keyword>
<proteinExistence type="predicted"/>
<evidence type="ECO:0000256" key="1">
    <source>
        <dbReference type="SAM" id="MobiDB-lite"/>
    </source>
</evidence>
<evidence type="ECO:0000313" key="4">
    <source>
        <dbReference type="EMBL" id="TCV90515.1"/>
    </source>
</evidence>
<feature type="domain" description="Helix-hairpin-helix DNA-binding motif class 1" evidence="3">
    <location>
        <begin position="31"/>
        <end position="50"/>
    </location>
</feature>
<dbReference type="InterPro" id="IPR051675">
    <property type="entry name" value="Endo/Exo/Phosphatase_dom_1"/>
</dbReference>
<accession>A0A4R3YDE7</accession>
<keyword evidence="5" id="KW-1185">Reference proteome</keyword>
<dbReference type="AlphaFoldDB" id="A0A4R3YDE7"/>
<organism evidence="4 5">
    <name type="scientific">Sulfurirhabdus autotrophica</name>
    <dbReference type="NCBI Taxonomy" id="1706046"/>
    <lineage>
        <taxon>Bacteria</taxon>
        <taxon>Pseudomonadati</taxon>
        <taxon>Pseudomonadota</taxon>
        <taxon>Betaproteobacteria</taxon>
        <taxon>Nitrosomonadales</taxon>
        <taxon>Sulfuricellaceae</taxon>
        <taxon>Sulfurirhabdus</taxon>
    </lineage>
</organism>
<dbReference type="PANTHER" id="PTHR21180">
    <property type="entry name" value="ENDONUCLEASE/EXONUCLEASE/PHOSPHATASE FAMILY DOMAIN-CONTAINING PROTEIN 1"/>
    <property type="match status" value="1"/>
</dbReference>
<reference evidence="4 5" key="1">
    <citation type="submission" date="2019-03" db="EMBL/GenBank/DDBJ databases">
        <title>Genomic Encyclopedia of Type Strains, Phase IV (KMG-IV): sequencing the most valuable type-strain genomes for metagenomic binning, comparative biology and taxonomic classification.</title>
        <authorList>
            <person name="Goeker M."/>
        </authorList>
    </citation>
    <scope>NUCLEOTIDE SEQUENCE [LARGE SCALE GENOMIC DNA]</scope>
    <source>
        <strain evidence="4 5">DSM 100309</strain>
    </source>
</reference>
<dbReference type="SMART" id="SM00278">
    <property type="entry name" value="HhH1"/>
    <property type="match status" value="2"/>
</dbReference>
<evidence type="ECO:0000313" key="5">
    <source>
        <dbReference type="Proteomes" id="UP000295367"/>
    </source>
</evidence>
<dbReference type="Gene3D" id="1.10.150.280">
    <property type="entry name" value="AF1531-like domain"/>
    <property type="match status" value="1"/>
</dbReference>
<dbReference type="PANTHER" id="PTHR21180:SF32">
    <property type="entry name" value="ENDONUCLEASE_EXONUCLEASE_PHOSPHATASE FAMILY DOMAIN-CONTAINING PROTEIN 1"/>
    <property type="match status" value="1"/>
</dbReference>
<feature type="domain" description="Helix-hairpin-helix DNA-binding motif class 1" evidence="3">
    <location>
        <begin position="61"/>
        <end position="80"/>
    </location>
</feature>
<evidence type="ECO:0000256" key="2">
    <source>
        <dbReference type="SAM" id="SignalP"/>
    </source>
</evidence>
<protein>
    <submittedName>
        <fullName evidence="4">Competence protein ComEA</fullName>
    </submittedName>
</protein>
<dbReference type="EMBL" id="SMCO01000001">
    <property type="protein sequence ID" value="TCV90515.1"/>
    <property type="molecule type" value="Genomic_DNA"/>
</dbReference>
<dbReference type="RefSeq" id="WP_124947553.1">
    <property type="nucleotide sequence ID" value="NZ_BHVT01000073.1"/>
</dbReference>
<name>A0A4R3YDE7_9PROT</name>
<dbReference type="InterPro" id="IPR004509">
    <property type="entry name" value="Competence_ComEA_HhH"/>
</dbReference>
<dbReference type="Proteomes" id="UP000295367">
    <property type="component" value="Unassembled WGS sequence"/>
</dbReference>
<gene>
    <name evidence="4" type="ORF">EDC63_101488</name>
</gene>
<dbReference type="Pfam" id="PF12836">
    <property type="entry name" value="HHH_3"/>
    <property type="match status" value="1"/>
</dbReference>
<dbReference type="GO" id="GO:0015628">
    <property type="term" value="P:protein secretion by the type II secretion system"/>
    <property type="evidence" value="ECO:0007669"/>
    <property type="project" value="TreeGrafter"/>
</dbReference>
<dbReference type="SUPFAM" id="SSF47781">
    <property type="entry name" value="RuvA domain 2-like"/>
    <property type="match status" value="1"/>
</dbReference>
<evidence type="ECO:0000259" key="3">
    <source>
        <dbReference type="SMART" id="SM00278"/>
    </source>
</evidence>
<dbReference type="GO" id="GO:0015627">
    <property type="term" value="C:type II protein secretion system complex"/>
    <property type="evidence" value="ECO:0007669"/>
    <property type="project" value="TreeGrafter"/>
</dbReference>
<dbReference type="GO" id="GO:0003677">
    <property type="term" value="F:DNA binding"/>
    <property type="evidence" value="ECO:0007669"/>
    <property type="project" value="InterPro"/>
</dbReference>